<dbReference type="PANTHER" id="PTHR45947:SF14">
    <property type="entry name" value="SLL1723 PROTEIN"/>
    <property type="match status" value="1"/>
</dbReference>
<evidence type="ECO:0000313" key="4">
    <source>
        <dbReference type="EMBL" id="AST92553.1"/>
    </source>
</evidence>
<dbReference type="InterPro" id="IPR011330">
    <property type="entry name" value="Glyco_hydro/deAcase_b/a-brl"/>
</dbReference>
<proteinExistence type="predicted"/>
<feature type="coiled-coil region" evidence="1">
    <location>
        <begin position="538"/>
        <end position="565"/>
    </location>
</feature>
<name>A0A223KT99_9BACI</name>
<dbReference type="InterPro" id="IPR028098">
    <property type="entry name" value="Glyco_trans_4-like_N"/>
</dbReference>
<evidence type="ECO:0000259" key="2">
    <source>
        <dbReference type="Pfam" id="PF00534"/>
    </source>
</evidence>
<protein>
    <recommendedName>
        <fullName evidence="6">Glycosyltransferase</fullName>
    </recommendedName>
</protein>
<reference evidence="4 5" key="1">
    <citation type="submission" date="2016-12" db="EMBL/GenBank/DDBJ databases">
        <title>The whole genome sequencing and assembly of Bacillus cohnii DSM 6307T strain.</title>
        <authorList>
            <person name="Lee Y.-J."/>
            <person name="Yi H."/>
            <person name="Bahn Y.-S."/>
            <person name="Kim J.F."/>
            <person name="Lee D.-W."/>
        </authorList>
    </citation>
    <scope>NUCLEOTIDE SEQUENCE [LARGE SCALE GENOMIC DNA]</scope>
    <source>
        <strain evidence="4 5">DSM 6307</strain>
    </source>
</reference>
<dbReference type="Gene3D" id="3.20.110.10">
    <property type="entry name" value="Glycoside hydrolase 38, N terminal domain"/>
    <property type="match status" value="2"/>
</dbReference>
<dbReference type="InterPro" id="IPR027291">
    <property type="entry name" value="Glyco_hydro_38_N_sf"/>
</dbReference>
<dbReference type="STRING" id="1314751.GCA_001591425_03546"/>
<accession>A0A223KT99</accession>
<dbReference type="SUPFAM" id="SSF88713">
    <property type="entry name" value="Glycoside hydrolase/deacetylase"/>
    <property type="match status" value="1"/>
</dbReference>
<dbReference type="RefSeq" id="WP_066419231.1">
    <property type="nucleotide sequence ID" value="NZ_CP018866.1"/>
</dbReference>
<dbReference type="GO" id="GO:0005975">
    <property type="term" value="P:carbohydrate metabolic process"/>
    <property type="evidence" value="ECO:0007669"/>
    <property type="project" value="InterPro"/>
</dbReference>
<dbReference type="CDD" id="cd03801">
    <property type="entry name" value="GT4_PimA-like"/>
    <property type="match status" value="1"/>
</dbReference>
<dbReference type="KEGG" id="bcoh:BC6307_15265"/>
<keyword evidence="1" id="KW-0175">Coiled coil</keyword>
<dbReference type="SUPFAM" id="SSF53756">
    <property type="entry name" value="UDP-Glycosyltransferase/glycogen phosphorylase"/>
    <property type="match status" value="1"/>
</dbReference>
<dbReference type="InterPro" id="IPR050194">
    <property type="entry name" value="Glycosyltransferase_grp1"/>
</dbReference>
<dbReference type="Pfam" id="PF00534">
    <property type="entry name" value="Glycos_transf_1"/>
    <property type="match status" value="1"/>
</dbReference>
<dbReference type="PANTHER" id="PTHR45947">
    <property type="entry name" value="SULFOQUINOVOSYL TRANSFERASE SQD2"/>
    <property type="match status" value="1"/>
</dbReference>
<feature type="domain" description="Glycosyl transferase family 1" evidence="2">
    <location>
        <begin position="601"/>
        <end position="765"/>
    </location>
</feature>
<evidence type="ECO:0000256" key="1">
    <source>
        <dbReference type="SAM" id="Coils"/>
    </source>
</evidence>
<dbReference type="AlphaFoldDB" id="A0A223KT99"/>
<organism evidence="4 5">
    <name type="scientific">Sutcliffiella cohnii</name>
    <dbReference type="NCBI Taxonomy" id="33932"/>
    <lineage>
        <taxon>Bacteria</taxon>
        <taxon>Bacillati</taxon>
        <taxon>Bacillota</taxon>
        <taxon>Bacilli</taxon>
        <taxon>Bacillales</taxon>
        <taxon>Bacillaceae</taxon>
        <taxon>Sutcliffiella</taxon>
    </lineage>
</organism>
<evidence type="ECO:0008006" key="6">
    <source>
        <dbReference type="Google" id="ProtNLM"/>
    </source>
</evidence>
<dbReference type="Pfam" id="PF13439">
    <property type="entry name" value="Glyco_transf_4"/>
    <property type="match status" value="1"/>
</dbReference>
<evidence type="ECO:0000259" key="3">
    <source>
        <dbReference type="Pfam" id="PF13439"/>
    </source>
</evidence>
<keyword evidence="5" id="KW-1185">Reference proteome</keyword>
<dbReference type="EMBL" id="CP018866">
    <property type="protein sequence ID" value="AST92553.1"/>
    <property type="molecule type" value="Genomic_DNA"/>
</dbReference>
<gene>
    <name evidence="4" type="ORF">BC6307_15265</name>
</gene>
<evidence type="ECO:0000313" key="5">
    <source>
        <dbReference type="Proteomes" id="UP000215224"/>
    </source>
</evidence>
<dbReference type="InterPro" id="IPR001296">
    <property type="entry name" value="Glyco_trans_1"/>
</dbReference>
<dbReference type="Gene3D" id="3.40.50.2000">
    <property type="entry name" value="Glycogen Phosphorylase B"/>
    <property type="match status" value="2"/>
</dbReference>
<dbReference type="Proteomes" id="UP000215224">
    <property type="component" value="Chromosome"/>
</dbReference>
<sequence>MANKISFVFHAHVPIFSLNNERETVTFFEKLTDSYLPFFLLYEQLKHKVGLTITPTFLHMVEEETFKNQYSTFLKEKLALALNEEKVNPSALVYVNRYKTIHSYWEKNHRSIVMIIKKLVKREKIVPLLKFSNSNFVAHYNSMWLKEAQIQYCIDKLDTMSFWGETFSDEEVNLLQKYSLVNVNIESRTYNLSPIISKYVKDAVYRDKNNDIAFERQWDYLQTFFPARMNRLAVGISYKAKGSEKNSPLRYIEKKATERCLIHAQQFLREVANTVVEEYAILTFSLELFGYEWDEGILFLSHIMENLTTLSSLSFEHQDGFSVVKQLYKQSWKANDVNVTALYDLEEELNTAFFHKDTKKLQQLHSSWLQKTDDKLLNEKRMKHVEELSSFNVNWDKLFTTYLNRKDEKAHVLWLSTEFPPGMIGGLGTHVAQLSKTLQKRGVKIIVITIGAIGAPSFEVIEGVEVYRITPFQPAGTTLIQWNSRINVAMIEQAVKLAETKSFSFIHAHDWLVCAAATQLKSMWNVPLISTIHALEKGRRLGEELKGDQEEIHRLEENLTNASDYIIVCSDYMKQELERHFSTPQHKITVIPNGVNDVKDNEIQPINSTYPKIVAIGRLVPEKGFQYFIEASAIVRQHFPQAIFMIAGIGPYERALKRKVKEQNVEDVVQFVGFLQEEQKTTLLQECDIVVVPSLYEPFGIVVLEAMAHSRIVIASNSGGIPSIIKHEQNGFLINPGKGNEMARFICHVLTQGQSIKRIQENAKKSMELYSWDIISEKTLHVYKNIQGRVKIP</sequence>
<dbReference type="GO" id="GO:0016757">
    <property type="term" value="F:glycosyltransferase activity"/>
    <property type="evidence" value="ECO:0007669"/>
    <property type="project" value="InterPro"/>
</dbReference>
<feature type="domain" description="Glycosyltransferase subfamily 4-like N-terminal" evidence="3">
    <location>
        <begin position="424"/>
        <end position="596"/>
    </location>
</feature>